<dbReference type="PANTHER" id="PTHR37763:SF1">
    <property type="entry name" value="EXOSOME COMPLEX EXONUCLEASE"/>
    <property type="match status" value="1"/>
</dbReference>
<dbReference type="Proteomes" id="UP000428333">
    <property type="component" value="Linkage Group LG10"/>
</dbReference>
<feature type="non-terminal residue" evidence="1">
    <location>
        <position position="1"/>
    </location>
</feature>
<evidence type="ECO:0000313" key="2">
    <source>
        <dbReference type="Proteomes" id="UP000428333"/>
    </source>
</evidence>
<dbReference type="PANTHER" id="PTHR37763">
    <property type="entry name" value="EXOSOME COMPLEX EXONUCLEASE"/>
    <property type="match status" value="1"/>
</dbReference>
<reference evidence="1 2" key="1">
    <citation type="journal article" date="2019" name="Genome Biol. Evol.">
        <title>The Rhododendron genome and chromosomal organization provide insight into shared whole-genome duplications across the heath family (Ericaceae).</title>
        <authorList>
            <person name="Soza V.L."/>
            <person name="Lindsley D."/>
            <person name="Waalkes A."/>
            <person name="Ramage E."/>
            <person name="Patwardhan R.P."/>
            <person name="Burton J.N."/>
            <person name="Adey A."/>
            <person name="Kumar A."/>
            <person name="Qiu R."/>
            <person name="Shendure J."/>
            <person name="Hall B."/>
        </authorList>
    </citation>
    <scope>NUCLEOTIDE SEQUENCE [LARGE SCALE GENOMIC DNA]</scope>
    <source>
        <strain evidence="1">RSF 1966-606</strain>
    </source>
</reference>
<comment type="caution">
    <text evidence="1">The sequence shown here is derived from an EMBL/GenBank/DDBJ whole genome shotgun (WGS) entry which is preliminary data.</text>
</comment>
<keyword evidence="2" id="KW-1185">Reference proteome</keyword>
<name>A0A6A4L5H0_9ERIC</name>
<dbReference type="OrthoDB" id="770241at2759"/>
<sequence length="401" mass="45518">MPSKCSVKCLTEILADETVKHGCTRKCVKAIKFIGILSVSFWGSNGIKEFAKSHSLHKYVRRRNMAVQKNLVLYHCSEESREENLPPEWYEQTFPKLIELTHLLKNVDSVDGRLINIDDHSIVIEDSLQQSMHTFKSLARAFLGSPTVQQALTTQTTIPRLCFTKPYERGPMTISSLTKVCNFLNISAQQRKLIRLAICPQVTQHQIWTGALEEILTGLKSEIELLGHHTPNKAIYMGQQIVHSCLKFLDAAVTYDPNSTSWMRLSPSKVSGSPVSHKWENILEMFNDLMNCLRKEKEKLFHFPKLDVVDVEVDICGGIYENGGKDRFCLCMGKFLTSGEEKTVQSGVKQLDRALGLFKYVWETAGMKGDLELQGHLWCVGAEETSVAYRGNRFFIHGIRF</sequence>
<accession>A0A6A4L5H0</accession>
<dbReference type="EMBL" id="QEFC01002812">
    <property type="protein sequence ID" value="KAE9450459.1"/>
    <property type="molecule type" value="Genomic_DNA"/>
</dbReference>
<organism evidence="1 2">
    <name type="scientific">Rhododendron williamsianum</name>
    <dbReference type="NCBI Taxonomy" id="262921"/>
    <lineage>
        <taxon>Eukaryota</taxon>
        <taxon>Viridiplantae</taxon>
        <taxon>Streptophyta</taxon>
        <taxon>Embryophyta</taxon>
        <taxon>Tracheophyta</taxon>
        <taxon>Spermatophyta</taxon>
        <taxon>Magnoliopsida</taxon>
        <taxon>eudicotyledons</taxon>
        <taxon>Gunneridae</taxon>
        <taxon>Pentapetalae</taxon>
        <taxon>asterids</taxon>
        <taxon>Ericales</taxon>
        <taxon>Ericaceae</taxon>
        <taxon>Ericoideae</taxon>
        <taxon>Rhodoreae</taxon>
        <taxon>Rhododendron</taxon>
    </lineage>
</organism>
<evidence type="ECO:0000313" key="1">
    <source>
        <dbReference type="EMBL" id="KAE9450459.1"/>
    </source>
</evidence>
<protein>
    <submittedName>
        <fullName evidence="1">Uncharacterized protein</fullName>
    </submittedName>
</protein>
<dbReference type="AlphaFoldDB" id="A0A6A4L5H0"/>
<proteinExistence type="predicted"/>
<gene>
    <name evidence="1" type="ORF">C3L33_17642</name>
</gene>